<evidence type="ECO:0000256" key="1">
    <source>
        <dbReference type="ARBA" id="ARBA00023015"/>
    </source>
</evidence>
<dbReference type="SUPFAM" id="SSF51182">
    <property type="entry name" value="RmlC-like cupins"/>
    <property type="match status" value="1"/>
</dbReference>
<accession>A0A1N6QKN9</accession>
<dbReference type="InterPro" id="IPR020449">
    <property type="entry name" value="Tscrpt_reg_AraC-type_HTH"/>
</dbReference>
<dbReference type="GO" id="GO:0043565">
    <property type="term" value="F:sequence-specific DNA binding"/>
    <property type="evidence" value="ECO:0007669"/>
    <property type="project" value="InterPro"/>
</dbReference>
<gene>
    <name evidence="5" type="ORF">SAMN05421833_10131</name>
</gene>
<dbReference type="EMBL" id="FTNI01000001">
    <property type="protein sequence ID" value="SIQ17145.1"/>
    <property type="molecule type" value="Genomic_DNA"/>
</dbReference>
<dbReference type="SUPFAM" id="SSF46689">
    <property type="entry name" value="Homeodomain-like"/>
    <property type="match status" value="2"/>
</dbReference>
<evidence type="ECO:0000313" key="5">
    <source>
        <dbReference type="EMBL" id="SIQ17145.1"/>
    </source>
</evidence>
<dbReference type="PANTHER" id="PTHR11019:SF159">
    <property type="entry name" value="TRANSCRIPTIONAL REGULATOR-RELATED"/>
    <property type="match status" value="1"/>
</dbReference>
<keyword evidence="3" id="KW-0804">Transcription</keyword>
<dbReference type="PROSITE" id="PS01124">
    <property type="entry name" value="HTH_ARAC_FAMILY_2"/>
    <property type="match status" value="1"/>
</dbReference>
<name>A0A1N6QKN9_9ACTN</name>
<evidence type="ECO:0000313" key="6">
    <source>
        <dbReference type="Proteomes" id="UP000186096"/>
    </source>
</evidence>
<dbReference type="SMART" id="SM00342">
    <property type="entry name" value="HTH_ARAC"/>
    <property type="match status" value="1"/>
</dbReference>
<dbReference type="PANTHER" id="PTHR11019">
    <property type="entry name" value="HTH-TYPE TRANSCRIPTIONAL REGULATOR NIMR"/>
    <property type="match status" value="1"/>
</dbReference>
<dbReference type="AlphaFoldDB" id="A0A1N6QKN9"/>
<dbReference type="STRING" id="58117.SAMN05421833_10131"/>
<dbReference type="PRINTS" id="PR00032">
    <property type="entry name" value="HTHARAC"/>
</dbReference>
<dbReference type="InterPro" id="IPR009057">
    <property type="entry name" value="Homeodomain-like_sf"/>
</dbReference>
<evidence type="ECO:0000256" key="2">
    <source>
        <dbReference type="ARBA" id="ARBA00023125"/>
    </source>
</evidence>
<dbReference type="InterPro" id="IPR011051">
    <property type="entry name" value="RmlC_Cupin_sf"/>
</dbReference>
<evidence type="ECO:0000256" key="3">
    <source>
        <dbReference type="ARBA" id="ARBA00023163"/>
    </source>
</evidence>
<proteinExistence type="predicted"/>
<keyword evidence="1" id="KW-0805">Transcription regulation</keyword>
<organism evidence="5 6">
    <name type="scientific">Microbispora rosea</name>
    <dbReference type="NCBI Taxonomy" id="58117"/>
    <lineage>
        <taxon>Bacteria</taxon>
        <taxon>Bacillati</taxon>
        <taxon>Actinomycetota</taxon>
        <taxon>Actinomycetes</taxon>
        <taxon>Streptosporangiales</taxon>
        <taxon>Streptosporangiaceae</taxon>
        <taxon>Microbispora</taxon>
    </lineage>
</organism>
<evidence type="ECO:0000259" key="4">
    <source>
        <dbReference type="PROSITE" id="PS01124"/>
    </source>
</evidence>
<dbReference type="Pfam" id="PF12833">
    <property type="entry name" value="HTH_18"/>
    <property type="match status" value="1"/>
</dbReference>
<dbReference type="Gene3D" id="2.60.120.10">
    <property type="entry name" value="Jelly Rolls"/>
    <property type="match status" value="1"/>
</dbReference>
<feature type="domain" description="HTH araC/xylS-type" evidence="4">
    <location>
        <begin position="201"/>
        <end position="302"/>
    </location>
</feature>
<dbReference type="Pfam" id="PF12852">
    <property type="entry name" value="Cupin_6"/>
    <property type="match status" value="1"/>
</dbReference>
<keyword evidence="6" id="KW-1185">Reference proteome</keyword>
<dbReference type="GO" id="GO:0003700">
    <property type="term" value="F:DNA-binding transcription factor activity"/>
    <property type="evidence" value="ECO:0007669"/>
    <property type="project" value="InterPro"/>
</dbReference>
<dbReference type="Proteomes" id="UP000186096">
    <property type="component" value="Unassembled WGS sequence"/>
</dbReference>
<reference evidence="6" key="1">
    <citation type="submission" date="2017-01" db="EMBL/GenBank/DDBJ databases">
        <authorList>
            <person name="Varghese N."/>
            <person name="Submissions S."/>
        </authorList>
    </citation>
    <scope>NUCLEOTIDE SEQUENCE [LARGE SCALE GENOMIC DNA]</scope>
    <source>
        <strain evidence="6">ATCC 12950</strain>
    </source>
</reference>
<dbReference type="InterPro" id="IPR018060">
    <property type="entry name" value="HTH_AraC"/>
</dbReference>
<dbReference type="InterPro" id="IPR032783">
    <property type="entry name" value="AraC_lig"/>
</dbReference>
<keyword evidence="2" id="KW-0238">DNA-binding</keyword>
<dbReference type="InterPro" id="IPR014710">
    <property type="entry name" value="RmlC-like_jellyroll"/>
</dbReference>
<dbReference type="Gene3D" id="1.10.10.60">
    <property type="entry name" value="Homeodomain-like"/>
    <property type="match status" value="2"/>
</dbReference>
<protein>
    <submittedName>
        <fullName evidence="5">Transcriptional regulator, AraC family</fullName>
    </submittedName>
</protein>
<sequence length="319" mass="33977">MMDSISRLLRMAQLRASLDKRCLLGGATQMDVARLRELEAPFHVLLEGECQLQVGTVLLDLGPGDVVMIPSGAPHRVITSGRGSLRGTTETAGDAFVTTRSERGGAAVIDLFCGHYTFDAGAGALLFRSLPDPVHVSFGQSAESDEVLRMLSALMRGEARREGEGTAAILSALCTVLLAMVLRTSRGDTTTTTLWTAATDGRIAEAIEGVLNEPGADWTIDRLSRAAAMSRATFLRHFSQDTGMTVGAFLARARLMAATELLSTTDATVATVAGQVGYQSESAFSRAFRAEVGTTPARFRRDQVQRRKASTPADGGSHD</sequence>